<comment type="caution">
    <text evidence="2">The sequence shown here is derived from an EMBL/GenBank/DDBJ whole genome shotgun (WGS) entry which is preliminary data.</text>
</comment>
<dbReference type="AlphaFoldDB" id="A0AAV7PAM7"/>
<dbReference type="EMBL" id="JANPWB010000011">
    <property type="protein sequence ID" value="KAJ1122773.1"/>
    <property type="molecule type" value="Genomic_DNA"/>
</dbReference>
<name>A0AAV7PAM7_PLEWA</name>
<dbReference type="Proteomes" id="UP001066276">
    <property type="component" value="Chromosome 7"/>
</dbReference>
<organism evidence="2 3">
    <name type="scientific">Pleurodeles waltl</name>
    <name type="common">Iberian ribbed newt</name>
    <dbReference type="NCBI Taxonomy" id="8319"/>
    <lineage>
        <taxon>Eukaryota</taxon>
        <taxon>Metazoa</taxon>
        <taxon>Chordata</taxon>
        <taxon>Craniata</taxon>
        <taxon>Vertebrata</taxon>
        <taxon>Euteleostomi</taxon>
        <taxon>Amphibia</taxon>
        <taxon>Batrachia</taxon>
        <taxon>Caudata</taxon>
        <taxon>Salamandroidea</taxon>
        <taxon>Salamandridae</taxon>
        <taxon>Pleurodelinae</taxon>
        <taxon>Pleurodeles</taxon>
    </lineage>
</organism>
<evidence type="ECO:0000313" key="2">
    <source>
        <dbReference type="EMBL" id="KAJ1122773.1"/>
    </source>
</evidence>
<evidence type="ECO:0000256" key="1">
    <source>
        <dbReference type="SAM" id="MobiDB-lite"/>
    </source>
</evidence>
<accession>A0AAV7PAM7</accession>
<protein>
    <submittedName>
        <fullName evidence="2">Uncharacterized protein</fullName>
    </submittedName>
</protein>
<keyword evidence="3" id="KW-1185">Reference proteome</keyword>
<reference evidence="2" key="1">
    <citation type="journal article" date="2022" name="bioRxiv">
        <title>Sequencing and chromosome-scale assembly of the giantPleurodeles waltlgenome.</title>
        <authorList>
            <person name="Brown T."/>
            <person name="Elewa A."/>
            <person name="Iarovenko S."/>
            <person name="Subramanian E."/>
            <person name="Araus A.J."/>
            <person name="Petzold A."/>
            <person name="Susuki M."/>
            <person name="Suzuki K.-i.T."/>
            <person name="Hayashi T."/>
            <person name="Toyoda A."/>
            <person name="Oliveira C."/>
            <person name="Osipova E."/>
            <person name="Leigh N.D."/>
            <person name="Simon A."/>
            <person name="Yun M.H."/>
        </authorList>
    </citation>
    <scope>NUCLEOTIDE SEQUENCE</scope>
    <source>
        <strain evidence="2">20211129_DDA</strain>
        <tissue evidence="2">Liver</tissue>
    </source>
</reference>
<feature type="region of interest" description="Disordered" evidence="1">
    <location>
        <begin position="39"/>
        <end position="125"/>
    </location>
</feature>
<sequence length="125" mass="14096">MGSAGCRERRTPRGEDQIGTKLGLKLRIRSKKTVKLKLTPISERDTQLPPELQTKRTKGRAGGGPKAWADTPGERLAGNSGITHWCRIARKSWSNENTPKRGPREKKTLPNRLARRTRNRSHSYS</sequence>
<proteinExistence type="predicted"/>
<evidence type="ECO:0000313" key="3">
    <source>
        <dbReference type="Proteomes" id="UP001066276"/>
    </source>
</evidence>
<feature type="compositionally biased region" description="Basic residues" evidence="1">
    <location>
        <begin position="113"/>
        <end position="125"/>
    </location>
</feature>
<gene>
    <name evidence="2" type="ORF">NDU88_001257</name>
</gene>